<proteinExistence type="predicted"/>
<evidence type="ECO:0000259" key="1">
    <source>
        <dbReference type="Pfam" id="PF14231"/>
    </source>
</evidence>
<dbReference type="RefSeq" id="XP_056480981.1">
    <property type="nucleotide sequence ID" value="XM_056637474.1"/>
</dbReference>
<organism evidence="3 4">
    <name type="scientific">Penicillium cosmopolitanum</name>
    <dbReference type="NCBI Taxonomy" id="1131564"/>
    <lineage>
        <taxon>Eukaryota</taxon>
        <taxon>Fungi</taxon>
        <taxon>Dikarya</taxon>
        <taxon>Ascomycota</taxon>
        <taxon>Pezizomycotina</taxon>
        <taxon>Eurotiomycetes</taxon>
        <taxon>Eurotiomycetidae</taxon>
        <taxon>Eurotiales</taxon>
        <taxon>Aspergillaceae</taxon>
        <taxon>Penicillium</taxon>
    </lineage>
</organism>
<dbReference type="Proteomes" id="UP001147747">
    <property type="component" value="Unassembled WGS sequence"/>
</dbReference>
<dbReference type="OrthoDB" id="2213372at2759"/>
<evidence type="ECO:0008006" key="5">
    <source>
        <dbReference type="Google" id="ProtNLM"/>
    </source>
</evidence>
<evidence type="ECO:0000313" key="3">
    <source>
        <dbReference type="EMBL" id="KAJ5375951.1"/>
    </source>
</evidence>
<dbReference type="Gene3D" id="2.40.128.580">
    <property type="entry name" value="GXWXG domain"/>
    <property type="match status" value="1"/>
</dbReference>
<evidence type="ECO:0000259" key="2">
    <source>
        <dbReference type="Pfam" id="PF14232"/>
    </source>
</evidence>
<dbReference type="GeneID" id="81376454"/>
<reference evidence="3" key="2">
    <citation type="journal article" date="2023" name="IMA Fungus">
        <title>Comparative genomic study of the Penicillium genus elucidates a diverse pangenome and 15 lateral gene transfer events.</title>
        <authorList>
            <person name="Petersen C."/>
            <person name="Sorensen T."/>
            <person name="Nielsen M.R."/>
            <person name="Sondergaard T.E."/>
            <person name="Sorensen J.L."/>
            <person name="Fitzpatrick D.A."/>
            <person name="Frisvad J.C."/>
            <person name="Nielsen K.L."/>
        </authorList>
    </citation>
    <scope>NUCLEOTIDE SEQUENCE</scope>
    <source>
        <strain evidence="3">IBT 29677</strain>
    </source>
</reference>
<dbReference type="AlphaFoldDB" id="A0A9W9SC85"/>
<dbReference type="Pfam" id="PF14232">
    <property type="entry name" value="DUF4334"/>
    <property type="match status" value="1"/>
</dbReference>
<keyword evidence="4" id="KW-1185">Reference proteome</keyword>
<dbReference type="InterPro" id="IPR025951">
    <property type="entry name" value="GXWXG_dom"/>
</dbReference>
<sequence>MSLKQSTPEKQVEDLIKRQNLTDDEVWELFDELKPIGPDHFTGAWKGGSVNTNHPTEGKMEALKWAGKDFRSTEDVDPIMVYKEDGSRAWNEDWGHARLRPMQYRDGITTAMIYDDKPIIDYFKYVNDTLLLGAMDAKSAPGTFFFYLYK</sequence>
<reference evidence="3" key="1">
    <citation type="submission" date="2022-12" db="EMBL/GenBank/DDBJ databases">
        <authorList>
            <person name="Petersen C."/>
        </authorList>
    </citation>
    <scope>NUCLEOTIDE SEQUENCE</scope>
    <source>
        <strain evidence="3">IBT 29677</strain>
    </source>
</reference>
<dbReference type="EMBL" id="JAPZBU010000012">
    <property type="protein sequence ID" value="KAJ5375951.1"/>
    <property type="molecule type" value="Genomic_DNA"/>
</dbReference>
<feature type="domain" description="DUF4334" evidence="2">
    <location>
        <begin position="95"/>
        <end position="149"/>
    </location>
</feature>
<protein>
    <recommendedName>
        <fullName evidence="5">GXWXG domain-containing protein</fullName>
    </recommendedName>
</protein>
<dbReference type="Pfam" id="PF14231">
    <property type="entry name" value="GXWXG"/>
    <property type="match status" value="1"/>
</dbReference>
<gene>
    <name evidence="3" type="ORF">N7509_012837</name>
</gene>
<name>A0A9W9SC85_9EURO</name>
<comment type="caution">
    <text evidence="3">The sequence shown here is derived from an EMBL/GenBank/DDBJ whole genome shotgun (WGS) entry which is preliminary data.</text>
</comment>
<dbReference type="InterPro" id="IPR025568">
    <property type="entry name" value="DUF4334"/>
</dbReference>
<accession>A0A9W9SC85</accession>
<feature type="domain" description="GXWXG" evidence="1">
    <location>
        <begin position="28"/>
        <end position="86"/>
    </location>
</feature>
<evidence type="ECO:0000313" key="4">
    <source>
        <dbReference type="Proteomes" id="UP001147747"/>
    </source>
</evidence>